<reference evidence="2" key="1">
    <citation type="submission" date="2010-12" db="EMBL/GenBank/DDBJ databases">
        <title>Complete sequence of plasmid 2 of Asticcacaulis excentricus CB 48.</title>
        <authorList>
            <consortium name="US DOE Joint Genome Institute"/>
            <person name="Lucas S."/>
            <person name="Copeland A."/>
            <person name="Lapidus A."/>
            <person name="Cheng J.-F."/>
            <person name="Bruce D."/>
            <person name="Goodwin L."/>
            <person name="Pitluck S."/>
            <person name="Teshima H."/>
            <person name="Davenport K."/>
            <person name="Detter J.C."/>
            <person name="Han C."/>
            <person name="Tapia R."/>
            <person name="Land M."/>
            <person name="Hauser L."/>
            <person name="Jeffries C."/>
            <person name="Kyrpides N."/>
            <person name="Ivanova N."/>
            <person name="Ovchinnikova G."/>
            <person name="Brun Y.V."/>
            <person name="Woyke T."/>
        </authorList>
    </citation>
    <scope>NUCLEOTIDE SEQUENCE [LARGE SCALE GENOMIC DNA]</scope>
    <source>
        <strain evidence="2">ATCC 15261 / DSM 4724 / KCTC 12464 / NCIMB 9791 / VKM B-1370 / CB 48</strain>
        <plasmid evidence="2">pASTEX02</plasmid>
    </source>
</reference>
<keyword evidence="2" id="KW-1185">Reference proteome</keyword>
<evidence type="ECO:0000313" key="1">
    <source>
        <dbReference type="EMBL" id="ADU15444.1"/>
    </source>
</evidence>
<name>E8RW22_ASTEC</name>
<dbReference type="KEGG" id="aex:Astex_3835"/>
<geneLocation type="plasmid" evidence="1 2">
    <name>pASTEX02</name>
</geneLocation>
<dbReference type="EMBL" id="CP002398">
    <property type="protein sequence ID" value="ADU15444.1"/>
    <property type="molecule type" value="Genomic_DNA"/>
</dbReference>
<evidence type="ECO:0000313" key="2">
    <source>
        <dbReference type="Proteomes" id="UP000001492"/>
    </source>
</evidence>
<dbReference type="AlphaFoldDB" id="E8RW22"/>
<dbReference type="Pfam" id="PF13801">
    <property type="entry name" value="Metal_resist"/>
    <property type="match status" value="1"/>
</dbReference>
<organism evidence="1 2">
    <name type="scientific">Asticcacaulis excentricus (strain ATCC 15261 / DSM 4724 / KCTC 12464 / NCIMB 9791 / VKM B-1370 / CB 48)</name>
    <dbReference type="NCBI Taxonomy" id="573065"/>
    <lineage>
        <taxon>Bacteria</taxon>
        <taxon>Pseudomonadati</taxon>
        <taxon>Pseudomonadota</taxon>
        <taxon>Alphaproteobacteria</taxon>
        <taxon>Caulobacterales</taxon>
        <taxon>Caulobacteraceae</taxon>
        <taxon>Asticcacaulis</taxon>
    </lineage>
</organism>
<dbReference type="Gene3D" id="1.20.120.1490">
    <property type="match status" value="1"/>
</dbReference>
<gene>
    <name evidence="1" type="ordered locus">Astex_3835</name>
</gene>
<dbReference type="Proteomes" id="UP000001492">
    <property type="component" value="Plasmid pASTEX02"/>
</dbReference>
<sequence length="146" mass="16137">MNVTKAILFTLALSILGAVLGAWGGAQYVLRTINHNPPLHEIVHKKLNLTPAQQKTIEALEADHALKEHALEAEMRAANLQLAQAYKADPTYTTNVQAAVDRCHMVMGEMQKETMRHVIAMRAVLTPQQAKEFDDTVIQALSDQAQ</sequence>
<dbReference type="InterPro" id="IPR025961">
    <property type="entry name" value="Metal_resist"/>
</dbReference>
<accession>E8RW22</accession>
<dbReference type="HOGENOM" id="CLU_147385_0_0_5"/>
<keyword evidence="1" id="KW-0614">Plasmid</keyword>
<dbReference type="OrthoDB" id="7450844at2"/>
<proteinExistence type="predicted"/>
<dbReference type="RefSeq" id="WP_013481257.1">
    <property type="nucleotide sequence ID" value="NC_014819.1"/>
</dbReference>
<evidence type="ECO:0008006" key="3">
    <source>
        <dbReference type="Google" id="ProtNLM"/>
    </source>
</evidence>
<protein>
    <recommendedName>
        <fullName evidence="3">Heavy metal resistance protein</fullName>
    </recommendedName>
</protein>